<organism evidence="2 3">
    <name type="scientific">Bacillus suaedaesalsae</name>
    <dbReference type="NCBI Taxonomy" id="2810349"/>
    <lineage>
        <taxon>Bacteria</taxon>
        <taxon>Bacillati</taxon>
        <taxon>Bacillota</taxon>
        <taxon>Bacilli</taxon>
        <taxon>Bacillales</taxon>
        <taxon>Bacillaceae</taxon>
        <taxon>Bacillus</taxon>
    </lineage>
</organism>
<protein>
    <recommendedName>
        <fullName evidence="4">ABC transporter permease</fullName>
    </recommendedName>
</protein>
<dbReference type="InterPro" id="IPR023264">
    <property type="entry name" value="ABC_transptr_acetoin_YtrC/YtrD"/>
</dbReference>
<feature type="transmembrane region" description="Helical" evidence="1">
    <location>
        <begin position="141"/>
        <end position="160"/>
    </location>
</feature>
<dbReference type="PRINTS" id="PR02026">
    <property type="entry name" value="YTRCYTRDABC"/>
</dbReference>
<accession>A0ABS2DJA8</accession>
<dbReference type="InterPro" id="IPR053046">
    <property type="entry name" value="ABC-5_transporter"/>
</dbReference>
<dbReference type="PANTHER" id="PTHR39177:SF1">
    <property type="entry name" value="ABC TRANSPORTER PERMEASE YTRC-RELATED"/>
    <property type="match status" value="1"/>
</dbReference>
<keyword evidence="3" id="KW-1185">Reference proteome</keyword>
<feature type="transmembrane region" description="Helical" evidence="1">
    <location>
        <begin position="213"/>
        <end position="232"/>
    </location>
</feature>
<keyword evidence="1" id="KW-0472">Membrane</keyword>
<proteinExistence type="predicted"/>
<comment type="caution">
    <text evidence="2">The sequence shown here is derived from an EMBL/GenBank/DDBJ whole genome shotgun (WGS) entry which is preliminary data.</text>
</comment>
<evidence type="ECO:0000313" key="2">
    <source>
        <dbReference type="EMBL" id="MBM6617578.1"/>
    </source>
</evidence>
<feature type="transmembrane region" description="Helical" evidence="1">
    <location>
        <begin position="238"/>
        <end position="257"/>
    </location>
</feature>
<feature type="transmembrane region" description="Helical" evidence="1">
    <location>
        <begin position="166"/>
        <end position="193"/>
    </location>
</feature>
<feature type="transmembrane region" description="Helical" evidence="1">
    <location>
        <begin position="302"/>
        <end position="324"/>
    </location>
</feature>
<sequence>MVRKGLLQIEWQQQKWPLIVSFLFICFYLPINLFMDYKSWQTQTDVYKSINFIASFDGRVSFYLLVTVAFAVTIAISQIGGERAKGNFDYYLTLPYSRGEMFVSKAVVGILTLLSGIILSYSLTGMILLFSNAHSVFFHPFFGYLSIVVLMAYALTIAAGSLTGNVFAQGLTAFSVAILPVLLTFVVAMNIGVLNERLFRTDSFYLERIMEQVVSYSPIFYIFYGGIAFGPINMDFVSLWVPALYMILFFIIGYLAFVKQPYERKGNFFLLKQLNRPVQLLVIIVAVLGFSGFVFFSSNHSFGGYLIGAVIGAVIGLLITKFTIFKKTKQA</sequence>
<evidence type="ECO:0008006" key="4">
    <source>
        <dbReference type="Google" id="ProtNLM"/>
    </source>
</evidence>
<keyword evidence="1" id="KW-0812">Transmembrane</keyword>
<dbReference type="PANTHER" id="PTHR39177">
    <property type="entry name" value="ABC TRANSPORTER PERMEASE YTRC-RELATED"/>
    <property type="match status" value="1"/>
</dbReference>
<name>A0ABS2DJA8_9BACI</name>
<gene>
    <name evidence="2" type="ORF">JR050_07785</name>
</gene>
<dbReference type="RefSeq" id="WP_204202953.1">
    <property type="nucleotide sequence ID" value="NZ_JAFELM010000023.1"/>
</dbReference>
<evidence type="ECO:0000256" key="1">
    <source>
        <dbReference type="SAM" id="Phobius"/>
    </source>
</evidence>
<dbReference type="Proteomes" id="UP001518925">
    <property type="component" value="Unassembled WGS sequence"/>
</dbReference>
<reference evidence="2 3" key="1">
    <citation type="submission" date="2021-02" db="EMBL/GenBank/DDBJ databases">
        <title>Bacillus sp. RD4P76, an endophyte from a halophyte.</title>
        <authorList>
            <person name="Sun J.-Q."/>
        </authorList>
    </citation>
    <scope>NUCLEOTIDE SEQUENCE [LARGE SCALE GENOMIC DNA]</scope>
    <source>
        <strain evidence="2 3">RD4P76</strain>
    </source>
</reference>
<feature type="transmembrane region" description="Helical" evidence="1">
    <location>
        <begin position="278"/>
        <end position="296"/>
    </location>
</feature>
<evidence type="ECO:0000313" key="3">
    <source>
        <dbReference type="Proteomes" id="UP001518925"/>
    </source>
</evidence>
<feature type="transmembrane region" description="Helical" evidence="1">
    <location>
        <begin position="62"/>
        <end position="81"/>
    </location>
</feature>
<feature type="transmembrane region" description="Helical" evidence="1">
    <location>
        <begin position="16"/>
        <end position="35"/>
    </location>
</feature>
<feature type="transmembrane region" description="Helical" evidence="1">
    <location>
        <begin position="101"/>
        <end position="129"/>
    </location>
</feature>
<keyword evidence="1" id="KW-1133">Transmembrane helix</keyword>
<dbReference type="EMBL" id="JAFELM010000023">
    <property type="protein sequence ID" value="MBM6617578.1"/>
    <property type="molecule type" value="Genomic_DNA"/>
</dbReference>